<keyword evidence="3" id="KW-1185">Reference proteome</keyword>
<feature type="domain" description="Glycosyltransferase 2-like" evidence="1">
    <location>
        <begin position="5"/>
        <end position="117"/>
    </location>
</feature>
<dbReference type="GO" id="GO:0016740">
    <property type="term" value="F:transferase activity"/>
    <property type="evidence" value="ECO:0007669"/>
    <property type="project" value="UniProtKB-KW"/>
</dbReference>
<protein>
    <submittedName>
        <fullName evidence="2">Glycosyltransferase involved in cell wall biosynthesis</fullName>
    </submittedName>
</protein>
<dbReference type="EMBL" id="JACHBU010000008">
    <property type="protein sequence ID" value="MBB6510431.1"/>
    <property type="molecule type" value="Genomic_DNA"/>
</dbReference>
<accession>A0A7X0JPH8</accession>
<dbReference type="PANTHER" id="PTHR43685:SF11">
    <property type="entry name" value="GLYCOSYLTRANSFERASE TAGX-RELATED"/>
    <property type="match status" value="1"/>
</dbReference>
<dbReference type="InterPro" id="IPR029044">
    <property type="entry name" value="Nucleotide-diphossugar_trans"/>
</dbReference>
<dbReference type="CDD" id="cd00761">
    <property type="entry name" value="Glyco_tranf_GTA_type"/>
    <property type="match status" value="1"/>
</dbReference>
<dbReference type="SUPFAM" id="SSF53448">
    <property type="entry name" value="Nucleotide-diphospho-sugar transferases"/>
    <property type="match status" value="1"/>
</dbReference>
<keyword evidence="2" id="KW-0808">Transferase</keyword>
<proteinExistence type="predicted"/>
<dbReference type="RefSeq" id="WP_184655608.1">
    <property type="nucleotide sequence ID" value="NZ_JACHBU010000008.1"/>
</dbReference>
<dbReference type="Pfam" id="PF00535">
    <property type="entry name" value="Glycos_transf_2"/>
    <property type="match status" value="1"/>
</dbReference>
<dbReference type="AlphaFoldDB" id="A0A7X0JPH8"/>
<organism evidence="2 3">
    <name type="scientific">Rhizobium soli</name>
    <dbReference type="NCBI Taxonomy" id="424798"/>
    <lineage>
        <taxon>Bacteria</taxon>
        <taxon>Pseudomonadati</taxon>
        <taxon>Pseudomonadota</taxon>
        <taxon>Alphaproteobacteria</taxon>
        <taxon>Hyphomicrobiales</taxon>
        <taxon>Rhizobiaceae</taxon>
        <taxon>Rhizobium/Agrobacterium group</taxon>
        <taxon>Rhizobium</taxon>
    </lineage>
</organism>
<gene>
    <name evidence="2" type="ORF">F4695_003820</name>
</gene>
<dbReference type="InterPro" id="IPR001173">
    <property type="entry name" value="Glyco_trans_2-like"/>
</dbReference>
<name>A0A7X0JPH8_9HYPH</name>
<dbReference type="InterPro" id="IPR050834">
    <property type="entry name" value="Glycosyltransf_2"/>
</dbReference>
<dbReference type="Proteomes" id="UP000585437">
    <property type="component" value="Unassembled WGS sequence"/>
</dbReference>
<evidence type="ECO:0000313" key="2">
    <source>
        <dbReference type="EMBL" id="MBB6510431.1"/>
    </source>
</evidence>
<comment type="caution">
    <text evidence="2">The sequence shown here is derived from an EMBL/GenBank/DDBJ whole genome shotgun (WGS) entry which is preliminary data.</text>
</comment>
<evidence type="ECO:0000259" key="1">
    <source>
        <dbReference type="Pfam" id="PF00535"/>
    </source>
</evidence>
<dbReference type="PANTHER" id="PTHR43685">
    <property type="entry name" value="GLYCOSYLTRANSFERASE"/>
    <property type="match status" value="1"/>
</dbReference>
<evidence type="ECO:0000313" key="3">
    <source>
        <dbReference type="Proteomes" id="UP000585437"/>
    </source>
</evidence>
<sequence length="327" mass="37217">MAKISIIIPAYNAAQDIGNALDSVLKNKSDMDIVVIDDASSDDTCSVVEQYMSRHSNIRLLRNEANTGPGVARNRALMSIDSEYCMFHDADDTLVNGAVDILTSLMDRADVDFAFFNYFILRNRGAVLEEGGIGAEGTWQDALGGQELAIVELDKAPNLLLMVNYPWNKIFRTSFIRRVNLRFSTARINEDILPHWVAFMHAGRFLAVNRKLTIHSLIAGSDQHTNVYDERRLAIFEAIRETESIFERNKVFRDKYYHLFLYFKAGLLGWALSRVRPDLRRIFDEHVTHSYRGFTDEDFKRIYQHSPDLALTILKLKYSPAGLATAA</sequence>
<reference evidence="2 3" key="1">
    <citation type="submission" date="2020-08" db="EMBL/GenBank/DDBJ databases">
        <title>The Agave Microbiome: Exploring the role of microbial communities in plant adaptations to desert environments.</title>
        <authorList>
            <person name="Partida-Martinez L.P."/>
        </authorList>
    </citation>
    <scope>NUCLEOTIDE SEQUENCE [LARGE SCALE GENOMIC DNA]</scope>
    <source>
        <strain evidence="2 3">AS3.12</strain>
    </source>
</reference>
<dbReference type="Gene3D" id="3.90.550.10">
    <property type="entry name" value="Spore Coat Polysaccharide Biosynthesis Protein SpsA, Chain A"/>
    <property type="match status" value="1"/>
</dbReference>